<accession>A0A7M5X497</accession>
<evidence type="ECO:0000256" key="1">
    <source>
        <dbReference type="SAM" id="Coils"/>
    </source>
</evidence>
<feature type="compositionally biased region" description="Polar residues" evidence="2">
    <location>
        <begin position="946"/>
        <end position="955"/>
    </location>
</feature>
<feature type="compositionally biased region" description="Polar residues" evidence="2">
    <location>
        <begin position="483"/>
        <end position="508"/>
    </location>
</feature>
<feature type="compositionally biased region" description="Acidic residues" evidence="2">
    <location>
        <begin position="805"/>
        <end position="814"/>
    </location>
</feature>
<organism evidence="3 4">
    <name type="scientific">Clytia hemisphaerica</name>
    <dbReference type="NCBI Taxonomy" id="252671"/>
    <lineage>
        <taxon>Eukaryota</taxon>
        <taxon>Metazoa</taxon>
        <taxon>Cnidaria</taxon>
        <taxon>Hydrozoa</taxon>
        <taxon>Hydroidolina</taxon>
        <taxon>Leptothecata</taxon>
        <taxon>Obeliida</taxon>
        <taxon>Clytiidae</taxon>
        <taxon>Clytia</taxon>
    </lineage>
</organism>
<feature type="compositionally biased region" description="Basic and acidic residues" evidence="2">
    <location>
        <begin position="400"/>
        <end position="411"/>
    </location>
</feature>
<evidence type="ECO:0000256" key="2">
    <source>
        <dbReference type="SAM" id="MobiDB-lite"/>
    </source>
</evidence>
<feature type="region of interest" description="Disordered" evidence="2">
    <location>
        <begin position="700"/>
        <end position="719"/>
    </location>
</feature>
<feature type="region of interest" description="Disordered" evidence="2">
    <location>
        <begin position="800"/>
        <end position="842"/>
    </location>
</feature>
<feature type="compositionally biased region" description="Basic and acidic residues" evidence="2">
    <location>
        <begin position="818"/>
        <end position="831"/>
    </location>
</feature>
<evidence type="ECO:0000313" key="4">
    <source>
        <dbReference type="Proteomes" id="UP000594262"/>
    </source>
</evidence>
<feature type="compositionally biased region" description="Polar residues" evidence="2">
    <location>
        <begin position="541"/>
        <end position="584"/>
    </location>
</feature>
<name>A0A7M5X497_9CNID</name>
<feature type="region of interest" description="Disordered" evidence="2">
    <location>
        <begin position="360"/>
        <end position="436"/>
    </location>
</feature>
<sequence>MYLASLKLKYKSVYNGQEVIEKHSDIQIPYKLNGVEPCGRHALDQSEAGGRHALDDSGFQSMIIDNGSRFLKRSLDSKNGDLPKKKSTNLIKSHVSSSMNRQSSDFKHVAYSKLGPCQQICQTLQRYEPGQELEFYTKLIAECRKFLQESLLMKDRKRITGIYLKALEKLFRLQNQSNMKFNSQPDSLFQVHENMDKRAKQGLEAKGDLHTKRRIPHSIDVRESFDFKDTSTPEKHLAPDSHDHIKEPGVDFEHLTSDEKSKLARELKHDIRNTRSKIKLLKKKLIDPKFSDSKEDLKSDIVHLRKELRTLKYQYNLLENRRKAKTGSTYEDLSSEMSSLLSDENSEIVPAFPNGRKYTNVADKGKIKGCPTKSRNLDQTDDLSESSTLSSSTQTLVKSLNKDLKQDRPRDTNMLIQSPGKDLSPGKSQHGVASPSRSFLAHAIKRDLTRNDSETTIESVSMDEEDQISVIDNIDGRQRNRTRYQPQCLNKQTQTTLLKSPQLKNQRVQTEDYDLSIPGKTRRPWDRTTKDLQGLDKPAPSQLNNHDQNTTSDRSDNTLNSNLIDSQSKLMSSKYSQTESLQKNNRYKQNREINNHFKVNDEKQENDQSYPNQRHQHQPDEEYEIQSFKEPPSNMKVLFTSKQFDNLAANNRTLSKIPNLSEDDCRQNIGFKPIKSHSEENFMDDLASKKDDCNDAVFPEPTVNKTGFQPIKRPGVNPQMSERGFDQEISSYSKSVSANQKKDADFFRQNFDDEEFVTVDGNLNSSMTLKEANLALQKEHSHSNQNGEDSIKIGIENKAKSDSLFQDDDNEETGNDSVLRRHEDSTVEHGEYAYGDDSNQSNKRIIKAGRDQEGDKKSENDNDALLMDDLEQGFEVVDDLVYSHINDEIDKKQMSSNKRRTFNRQKTVVRESVIKRMESIGESKQKVETINDSESHFDERLDDENSMISHAANTEDSLKTPVTGDDQTQPGNSLKMQNTGTR</sequence>
<feature type="compositionally biased region" description="Basic and acidic residues" evidence="2">
    <location>
        <begin position="589"/>
        <end position="606"/>
    </location>
</feature>
<keyword evidence="4" id="KW-1185">Reference proteome</keyword>
<feature type="compositionally biased region" description="Low complexity" evidence="2">
    <location>
        <begin position="385"/>
        <end position="396"/>
    </location>
</feature>
<protein>
    <submittedName>
        <fullName evidence="3">Uncharacterized protein</fullName>
    </submittedName>
</protein>
<feature type="region of interest" description="Disordered" evidence="2">
    <location>
        <begin position="943"/>
        <end position="982"/>
    </location>
</feature>
<feature type="coiled-coil region" evidence="1">
    <location>
        <begin position="264"/>
        <end position="321"/>
    </location>
</feature>
<feature type="region of interest" description="Disordered" evidence="2">
    <location>
        <begin position="471"/>
        <end position="623"/>
    </location>
</feature>
<reference evidence="3" key="1">
    <citation type="submission" date="2021-01" db="UniProtKB">
        <authorList>
            <consortium name="EnsemblMetazoa"/>
        </authorList>
    </citation>
    <scope>IDENTIFICATION</scope>
</reference>
<proteinExistence type="predicted"/>
<dbReference type="Proteomes" id="UP000594262">
    <property type="component" value="Unplaced"/>
</dbReference>
<feature type="compositionally biased region" description="Basic and acidic residues" evidence="2">
    <location>
        <begin position="523"/>
        <end position="534"/>
    </location>
</feature>
<keyword evidence="1" id="KW-0175">Coiled coil</keyword>
<feature type="compositionally biased region" description="Polar residues" evidence="2">
    <location>
        <begin position="965"/>
        <end position="982"/>
    </location>
</feature>
<dbReference type="EnsemblMetazoa" id="CLYHEMT017215.1">
    <property type="protein sequence ID" value="CLYHEMP017215.1"/>
    <property type="gene ID" value="CLYHEMG017215"/>
</dbReference>
<evidence type="ECO:0000313" key="3">
    <source>
        <dbReference type="EnsemblMetazoa" id="CLYHEMP017215.1"/>
    </source>
</evidence>
<dbReference type="AlphaFoldDB" id="A0A7M5X497"/>